<accession>A0A6A6F1M8</accession>
<keyword evidence="1" id="KW-0560">Oxidoreductase</keyword>
<feature type="domain" description="NAD-dependent epimerase/dehydratase" evidence="3">
    <location>
        <begin position="16"/>
        <end position="268"/>
    </location>
</feature>
<dbReference type="EMBL" id="ML992704">
    <property type="protein sequence ID" value="KAF2207343.1"/>
    <property type="molecule type" value="Genomic_DNA"/>
</dbReference>
<evidence type="ECO:0000256" key="2">
    <source>
        <dbReference type="ARBA" id="ARBA00023445"/>
    </source>
</evidence>
<evidence type="ECO:0000313" key="4">
    <source>
        <dbReference type="EMBL" id="KAF2207343.1"/>
    </source>
</evidence>
<organism evidence="4 5">
    <name type="scientific">Cercospora zeae-maydis SCOH1-5</name>
    <dbReference type="NCBI Taxonomy" id="717836"/>
    <lineage>
        <taxon>Eukaryota</taxon>
        <taxon>Fungi</taxon>
        <taxon>Dikarya</taxon>
        <taxon>Ascomycota</taxon>
        <taxon>Pezizomycotina</taxon>
        <taxon>Dothideomycetes</taxon>
        <taxon>Dothideomycetidae</taxon>
        <taxon>Mycosphaerellales</taxon>
        <taxon>Mycosphaerellaceae</taxon>
        <taxon>Cercospora</taxon>
    </lineage>
</organism>
<dbReference type="Pfam" id="PF01370">
    <property type="entry name" value="Epimerase"/>
    <property type="match status" value="1"/>
</dbReference>
<dbReference type="Gene3D" id="3.40.50.720">
    <property type="entry name" value="NAD(P)-binding Rossmann-like Domain"/>
    <property type="match status" value="1"/>
</dbReference>
<dbReference type="InterPro" id="IPR001509">
    <property type="entry name" value="Epimerase_deHydtase"/>
</dbReference>
<dbReference type="PANTHER" id="PTHR10366:SF564">
    <property type="entry name" value="STEROL-4-ALPHA-CARBOXYLATE 3-DEHYDROGENASE, DECARBOXYLATING"/>
    <property type="match status" value="1"/>
</dbReference>
<gene>
    <name evidence="4" type="ORF">CERZMDRAFT_51287</name>
</gene>
<dbReference type="PANTHER" id="PTHR10366">
    <property type="entry name" value="NAD DEPENDENT EPIMERASE/DEHYDRATASE"/>
    <property type="match status" value="1"/>
</dbReference>
<proteinExistence type="inferred from homology"/>
<sequence>MASNKSHHAGSKHPRILITGGTGFVATCSHGYRVRTTVRTPGQGDCVKKTHAIFEQALDFAVVDDITREGAFDEAVKGVDGVVHTASPSNPGGKDNERHLLHPAIQGTKNILKSIAKRAPQVERVVITSSFAAIFDPKQGLGAGYTYSENDWCPLTYEEGRTGDAVTGYLASKTLAEKAAHDFVEQQRPNFTVAAICPPMIYGPLAHTIGIEGLNTSSADIWRFLDGSLACKDVPDTAFPAFVDVRDVARAHLKAFERNTKQNERYLVAAGTYAYEDVVVALRKAFPERAHKIPDPKSAKRVEHYRVDNAKSVAELQMQ</sequence>
<evidence type="ECO:0000313" key="5">
    <source>
        <dbReference type="Proteomes" id="UP000799539"/>
    </source>
</evidence>
<protein>
    <recommendedName>
        <fullName evidence="3">NAD-dependent epimerase/dehydratase domain-containing protein</fullName>
    </recommendedName>
</protein>
<dbReference type="Proteomes" id="UP000799539">
    <property type="component" value="Unassembled WGS sequence"/>
</dbReference>
<reference evidence="4" key="1">
    <citation type="journal article" date="2020" name="Stud. Mycol.">
        <title>101 Dothideomycetes genomes: a test case for predicting lifestyles and emergence of pathogens.</title>
        <authorList>
            <person name="Haridas S."/>
            <person name="Albert R."/>
            <person name="Binder M."/>
            <person name="Bloem J."/>
            <person name="Labutti K."/>
            <person name="Salamov A."/>
            <person name="Andreopoulos B."/>
            <person name="Baker S."/>
            <person name="Barry K."/>
            <person name="Bills G."/>
            <person name="Bluhm B."/>
            <person name="Cannon C."/>
            <person name="Castanera R."/>
            <person name="Culley D."/>
            <person name="Daum C."/>
            <person name="Ezra D."/>
            <person name="Gonzalez J."/>
            <person name="Henrissat B."/>
            <person name="Kuo A."/>
            <person name="Liang C."/>
            <person name="Lipzen A."/>
            <person name="Lutzoni F."/>
            <person name="Magnuson J."/>
            <person name="Mondo S."/>
            <person name="Nolan M."/>
            <person name="Ohm R."/>
            <person name="Pangilinan J."/>
            <person name="Park H.-J."/>
            <person name="Ramirez L."/>
            <person name="Alfaro M."/>
            <person name="Sun H."/>
            <person name="Tritt A."/>
            <person name="Yoshinaga Y."/>
            <person name="Zwiers L.-H."/>
            <person name="Turgeon B."/>
            <person name="Goodwin S."/>
            <person name="Spatafora J."/>
            <person name="Crous P."/>
            <person name="Grigoriev I."/>
        </authorList>
    </citation>
    <scope>NUCLEOTIDE SEQUENCE</scope>
    <source>
        <strain evidence="4">SCOH1-5</strain>
    </source>
</reference>
<keyword evidence="5" id="KW-1185">Reference proteome</keyword>
<dbReference type="InterPro" id="IPR036291">
    <property type="entry name" value="NAD(P)-bd_dom_sf"/>
</dbReference>
<evidence type="ECO:0000256" key="1">
    <source>
        <dbReference type="ARBA" id="ARBA00023002"/>
    </source>
</evidence>
<dbReference type="InterPro" id="IPR050425">
    <property type="entry name" value="NAD(P)_dehydrat-like"/>
</dbReference>
<dbReference type="AlphaFoldDB" id="A0A6A6F1M8"/>
<dbReference type="GO" id="GO:0016616">
    <property type="term" value="F:oxidoreductase activity, acting on the CH-OH group of donors, NAD or NADP as acceptor"/>
    <property type="evidence" value="ECO:0007669"/>
    <property type="project" value="TreeGrafter"/>
</dbReference>
<dbReference type="OrthoDB" id="2735536at2759"/>
<dbReference type="SUPFAM" id="SSF51735">
    <property type="entry name" value="NAD(P)-binding Rossmann-fold domains"/>
    <property type="match status" value="1"/>
</dbReference>
<evidence type="ECO:0000259" key="3">
    <source>
        <dbReference type="Pfam" id="PF01370"/>
    </source>
</evidence>
<name>A0A6A6F1M8_9PEZI</name>
<comment type="similarity">
    <text evidence="2">Belongs to the NAD(P)-dependent epimerase/dehydratase family. Dihydroflavonol-4-reductase subfamily.</text>
</comment>